<feature type="transmembrane region" description="Helical" evidence="8">
    <location>
        <begin position="266"/>
        <end position="290"/>
    </location>
</feature>
<dbReference type="GO" id="GO:0016020">
    <property type="term" value="C:membrane"/>
    <property type="evidence" value="ECO:0007669"/>
    <property type="project" value="UniProtKB-SubCell"/>
</dbReference>
<keyword evidence="5 8" id="KW-0812">Transmembrane</keyword>
<organism evidence="9 10">
    <name type="scientific">Paenibacillus prosopidis</name>
    <dbReference type="NCBI Taxonomy" id="630520"/>
    <lineage>
        <taxon>Bacteria</taxon>
        <taxon>Bacillati</taxon>
        <taxon>Bacillota</taxon>
        <taxon>Bacilli</taxon>
        <taxon>Bacillales</taxon>
        <taxon>Paenibacillaceae</taxon>
        <taxon>Paenibacillus</taxon>
    </lineage>
</organism>
<feature type="transmembrane region" description="Helical" evidence="8">
    <location>
        <begin position="34"/>
        <end position="55"/>
    </location>
</feature>
<dbReference type="RefSeq" id="WP_114382222.1">
    <property type="nucleotide sequence ID" value="NZ_QPJD01000014.1"/>
</dbReference>
<feature type="transmembrane region" description="Helical" evidence="8">
    <location>
        <begin position="302"/>
        <end position="320"/>
    </location>
</feature>
<reference evidence="9 10" key="1">
    <citation type="submission" date="2018-07" db="EMBL/GenBank/DDBJ databases">
        <title>Genomic Encyclopedia of Type Strains, Phase III (KMG-III): the genomes of soil and plant-associated and newly described type strains.</title>
        <authorList>
            <person name="Whitman W."/>
        </authorList>
    </citation>
    <scope>NUCLEOTIDE SEQUENCE [LARGE SCALE GENOMIC DNA]</scope>
    <source>
        <strain evidence="9 10">CECT 7506</strain>
    </source>
</reference>
<evidence type="ECO:0000256" key="6">
    <source>
        <dbReference type="ARBA" id="ARBA00022989"/>
    </source>
</evidence>
<keyword evidence="6 8" id="KW-1133">Transmembrane helix</keyword>
<dbReference type="GO" id="GO:0009847">
    <property type="term" value="P:spore germination"/>
    <property type="evidence" value="ECO:0007669"/>
    <property type="project" value="InterPro"/>
</dbReference>
<feature type="transmembrane region" description="Helical" evidence="8">
    <location>
        <begin position="187"/>
        <end position="205"/>
    </location>
</feature>
<dbReference type="PANTHER" id="PTHR34975:SF2">
    <property type="entry name" value="SPORE GERMINATION PROTEIN A2"/>
    <property type="match status" value="1"/>
</dbReference>
<keyword evidence="7 8" id="KW-0472">Membrane</keyword>
<dbReference type="OrthoDB" id="2840438at2"/>
<feature type="transmembrane region" description="Helical" evidence="8">
    <location>
        <begin position="7"/>
        <end position="28"/>
    </location>
</feature>
<evidence type="ECO:0000256" key="5">
    <source>
        <dbReference type="ARBA" id="ARBA00022692"/>
    </source>
</evidence>
<evidence type="ECO:0000256" key="3">
    <source>
        <dbReference type="ARBA" id="ARBA00022448"/>
    </source>
</evidence>
<dbReference type="Proteomes" id="UP000252415">
    <property type="component" value="Unassembled WGS sequence"/>
</dbReference>
<evidence type="ECO:0000313" key="9">
    <source>
        <dbReference type="EMBL" id="RCW43062.1"/>
    </source>
</evidence>
<name>A0A368VQC5_9BACL</name>
<gene>
    <name evidence="9" type="ORF">DFP97_114126</name>
</gene>
<dbReference type="PANTHER" id="PTHR34975">
    <property type="entry name" value="SPORE GERMINATION PROTEIN A2"/>
    <property type="match status" value="1"/>
</dbReference>
<dbReference type="InterPro" id="IPR004761">
    <property type="entry name" value="Spore_GerAB"/>
</dbReference>
<comment type="caution">
    <text evidence="9">The sequence shown here is derived from an EMBL/GenBank/DDBJ whole genome shotgun (WGS) entry which is preliminary data.</text>
</comment>
<feature type="transmembrane region" description="Helical" evidence="8">
    <location>
        <begin position="332"/>
        <end position="354"/>
    </location>
</feature>
<evidence type="ECO:0000256" key="8">
    <source>
        <dbReference type="SAM" id="Phobius"/>
    </source>
</evidence>
<dbReference type="AlphaFoldDB" id="A0A368VQC5"/>
<feature type="transmembrane region" description="Helical" evidence="8">
    <location>
        <begin position="217"/>
        <end position="237"/>
    </location>
</feature>
<feature type="transmembrane region" description="Helical" evidence="8">
    <location>
        <begin position="107"/>
        <end position="129"/>
    </location>
</feature>
<keyword evidence="4" id="KW-0309">Germination</keyword>
<dbReference type="Pfam" id="PF03845">
    <property type="entry name" value="Spore_permease"/>
    <property type="match status" value="1"/>
</dbReference>
<feature type="transmembrane region" description="Helical" evidence="8">
    <location>
        <begin position="141"/>
        <end position="163"/>
    </location>
</feature>
<keyword evidence="3" id="KW-0813">Transport</keyword>
<accession>A0A368VQC5</accession>
<sequence length="360" mass="40958">MERISKYQLGAMIILFQIGSTPLFEIGIKAKQDAWLVVIVSMIMGLLLLLLFLAIQRREPEKNLSQLLVHYFGTFAGKIVVLVYVLYFTYEAFRNVRDLGDLTLMTILPRSPISLIMLILMSLSVYAIYKGLEVFFRVAEFIVVGVLGFYFILIIMTFISGIVHLDRLLPVLENGIKPVLQESMTDFWFPFGQMFTFLVFWSYLNEKQEMTKTSIRSFFISGMVILLTNTINLVVLGPQFTGISTVPLLQSVQLIQVAEVFERFDALVILLFYAGIFIRSTLWYLAAVLGLAQLFHTGYRRFVLPVGVVVYSTTFLPPSWQSHLEVGKLVGVKFMMNPILIGMIPAILFIVMLIRGKANK</sequence>
<evidence type="ECO:0000256" key="7">
    <source>
        <dbReference type="ARBA" id="ARBA00023136"/>
    </source>
</evidence>
<evidence type="ECO:0000256" key="2">
    <source>
        <dbReference type="ARBA" id="ARBA00007998"/>
    </source>
</evidence>
<proteinExistence type="inferred from homology"/>
<evidence type="ECO:0000313" key="10">
    <source>
        <dbReference type="Proteomes" id="UP000252415"/>
    </source>
</evidence>
<keyword evidence="10" id="KW-1185">Reference proteome</keyword>
<comment type="similarity">
    <text evidence="2">Belongs to the amino acid-polyamine-organocation (APC) superfamily. Spore germination protein (SGP) (TC 2.A.3.9) family.</text>
</comment>
<evidence type="ECO:0000256" key="1">
    <source>
        <dbReference type="ARBA" id="ARBA00004141"/>
    </source>
</evidence>
<protein>
    <submittedName>
        <fullName evidence="9">Spore germination protein KB</fullName>
    </submittedName>
</protein>
<feature type="transmembrane region" description="Helical" evidence="8">
    <location>
        <begin position="67"/>
        <end position="87"/>
    </location>
</feature>
<comment type="subcellular location">
    <subcellularLocation>
        <location evidence="1">Membrane</location>
        <topology evidence="1">Multi-pass membrane protein</topology>
    </subcellularLocation>
</comment>
<dbReference type="NCBIfam" id="TIGR00912">
    <property type="entry name" value="2A0309"/>
    <property type="match status" value="1"/>
</dbReference>
<dbReference type="EMBL" id="QPJD01000014">
    <property type="protein sequence ID" value="RCW43062.1"/>
    <property type="molecule type" value="Genomic_DNA"/>
</dbReference>
<evidence type="ECO:0000256" key="4">
    <source>
        <dbReference type="ARBA" id="ARBA00022544"/>
    </source>
</evidence>